<evidence type="ECO:0000313" key="6">
    <source>
        <dbReference type="EMBL" id="MXO73017.1"/>
    </source>
</evidence>
<evidence type="ECO:0000256" key="2">
    <source>
        <dbReference type="ARBA" id="ARBA00023125"/>
    </source>
</evidence>
<keyword evidence="2" id="KW-0238">DNA-binding</keyword>
<evidence type="ECO:0000256" key="3">
    <source>
        <dbReference type="ARBA" id="ARBA00023163"/>
    </source>
</evidence>
<keyword evidence="7" id="KW-1185">Reference proteome</keyword>
<comment type="caution">
    <text evidence="6">The sequence shown here is derived from an EMBL/GenBank/DDBJ whole genome shotgun (WGS) entry which is preliminary data.</text>
</comment>
<evidence type="ECO:0000259" key="4">
    <source>
        <dbReference type="PROSITE" id="PS51077"/>
    </source>
</evidence>
<sequence length="265" mass="29277">MEARQMAATADRVLGVLALFTGLRSRWTVEEAAEALDLTLSTAYRYFRSLAEADLLSSSIAGYYTLGPAVCVLDRAMRLNDPFIHAAMGEMEKLATAYPKTIILLTRLYKNTVMCVHREGEQLRASGYERGRPMPLHRGAASKAILANLPPRTLRSLMNSDLSDPPVDMEDLRSELRQIKAQGYSLTRGEIDTTKIGISVPVFRGDQSLEGSLSFVLDASDPCEKRLLVETLIRSRKVVEANLLISDYLAFNPGNQHAAKVFPGD</sequence>
<dbReference type="InterPro" id="IPR014757">
    <property type="entry name" value="Tscrpt_reg_IclR_C"/>
</dbReference>
<dbReference type="AlphaFoldDB" id="A0A844Z3A4"/>
<dbReference type="Gene3D" id="1.10.10.10">
    <property type="entry name" value="Winged helix-like DNA-binding domain superfamily/Winged helix DNA-binding domain"/>
    <property type="match status" value="1"/>
</dbReference>
<dbReference type="InterPro" id="IPR029016">
    <property type="entry name" value="GAF-like_dom_sf"/>
</dbReference>
<organism evidence="6 7">
    <name type="scientific">Alteraurantiacibacter buctensis</name>
    <dbReference type="NCBI Taxonomy" id="1503981"/>
    <lineage>
        <taxon>Bacteria</taxon>
        <taxon>Pseudomonadati</taxon>
        <taxon>Pseudomonadota</taxon>
        <taxon>Alphaproteobacteria</taxon>
        <taxon>Sphingomonadales</taxon>
        <taxon>Erythrobacteraceae</taxon>
        <taxon>Alteraurantiacibacter</taxon>
    </lineage>
</organism>
<dbReference type="SUPFAM" id="SSF55781">
    <property type="entry name" value="GAF domain-like"/>
    <property type="match status" value="1"/>
</dbReference>
<evidence type="ECO:0000256" key="1">
    <source>
        <dbReference type="ARBA" id="ARBA00023015"/>
    </source>
</evidence>
<dbReference type="PROSITE" id="PS51078">
    <property type="entry name" value="ICLR_ED"/>
    <property type="match status" value="1"/>
</dbReference>
<dbReference type="InterPro" id="IPR036388">
    <property type="entry name" value="WH-like_DNA-bd_sf"/>
</dbReference>
<dbReference type="InterPro" id="IPR050707">
    <property type="entry name" value="HTH_MetabolicPath_Reg"/>
</dbReference>
<dbReference type="PROSITE" id="PS51077">
    <property type="entry name" value="HTH_ICLR"/>
    <property type="match status" value="1"/>
</dbReference>
<reference evidence="6 7" key="1">
    <citation type="submission" date="2019-12" db="EMBL/GenBank/DDBJ databases">
        <title>Genomic-based taxomic classification of the family Erythrobacteraceae.</title>
        <authorList>
            <person name="Xu L."/>
        </authorList>
    </citation>
    <scope>NUCLEOTIDE SEQUENCE [LARGE SCALE GENOMIC DNA]</scope>
    <source>
        <strain evidence="6 7">M0322</strain>
    </source>
</reference>
<dbReference type="InterPro" id="IPR005471">
    <property type="entry name" value="Tscrpt_reg_IclR_N"/>
</dbReference>
<dbReference type="SUPFAM" id="SSF46785">
    <property type="entry name" value="Winged helix' DNA-binding domain"/>
    <property type="match status" value="1"/>
</dbReference>
<feature type="domain" description="IclR-ED" evidence="5">
    <location>
        <begin position="51"/>
        <end position="251"/>
    </location>
</feature>
<dbReference type="GO" id="GO:0003677">
    <property type="term" value="F:DNA binding"/>
    <property type="evidence" value="ECO:0007669"/>
    <property type="project" value="UniProtKB-KW"/>
</dbReference>
<protein>
    <submittedName>
        <fullName evidence="6">Helix-turn-helix domain-containing protein</fullName>
    </submittedName>
</protein>
<gene>
    <name evidence="6" type="ORF">GRI99_15410</name>
</gene>
<dbReference type="Proteomes" id="UP000466966">
    <property type="component" value="Unassembled WGS sequence"/>
</dbReference>
<dbReference type="Pfam" id="PF01614">
    <property type="entry name" value="IclR_C"/>
    <property type="match status" value="1"/>
</dbReference>
<dbReference type="SMART" id="SM00346">
    <property type="entry name" value="HTH_ICLR"/>
    <property type="match status" value="1"/>
</dbReference>
<accession>A0A844Z3A4</accession>
<dbReference type="InterPro" id="IPR036390">
    <property type="entry name" value="WH_DNA-bd_sf"/>
</dbReference>
<keyword evidence="1" id="KW-0805">Transcription regulation</keyword>
<dbReference type="PANTHER" id="PTHR30136:SF24">
    <property type="entry name" value="HTH-TYPE TRANSCRIPTIONAL REPRESSOR ALLR"/>
    <property type="match status" value="1"/>
</dbReference>
<dbReference type="Pfam" id="PF09339">
    <property type="entry name" value="HTH_IclR"/>
    <property type="match status" value="1"/>
</dbReference>
<evidence type="ECO:0000259" key="5">
    <source>
        <dbReference type="PROSITE" id="PS51078"/>
    </source>
</evidence>
<dbReference type="PANTHER" id="PTHR30136">
    <property type="entry name" value="HELIX-TURN-HELIX TRANSCRIPTIONAL REGULATOR, ICLR FAMILY"/>
    <property type="match status" value="1"/>
</dbReference>
<proteinExistence type="predicted"/>
<dbReference type="GO" id="GO:0003700">
    <property type="term" value="F:DNA-binding transcription factor activity"/>
    <property type="evidence" value="ECO:0007669"/>
    <property type="project" value="TreeGrafter"/>
</dbReference>
<evidence type="ECO:0000313" key="7">
    <source>
        <dbReference type="Proteomes" id="UP000466966"/>
    </source>
</evidence>
<dbReference type="GO" id="GO:0045892">
    <property type="term" value="P:negative regulation of DNA-templated transcription"/>
    <property type="evidence" value="ECO:0007669"/>
    <property type="project" value="TreeGrafter"/>
</dbReference>
<dbReference type="Gene3D" id="3.30.450.40">
    <property type="match status" value="1"/>
</dbReference>
<dbReference type="EMBL" id="WTYV01000007">
    <property type="protein sequence ID" value="MXO73017.1"/>
    <property type="molecule type" value="Genomic_DNA"/>
</dbReference>
<feature type="domain" description="HTH iclR-type" evidence="4">
    <location>
        <begin position="7"/>
        <end position="68"/>
    </location>
</feature>
<name>A0A844Z3A4_9SPHN</name>
<keyword evidence="3" id="KW-0804">Transcription</keyword>